<sequence length="552" mass="62959">MKTTNQIMKSNLKNILWVTLMLVAGTAVAQDEDGDVQDAEIVIEKDRQIELEKETKLYEFIKWKPEPQTYEPVNPGEFTVFEYDLADEPQTFKSAKTSVQKKESEYHQYLKAGIGNYLSPLVDLSLVSPGDPNQNIGLNYKHLSYKTGEVDKENSASALNEISVYGTKVWKRVKTNAIVSYKTDANYYYGYADGAVISRQDIKKRNRFFSATLGLEDNNLNDDWEYSLNVGYRGFFDNYENTENTMDVSGHAIYSEQFHLDAVLNMSSYNTASPQGRSHFRAKPYYNIEFGGIDLDAGLSVNLQSDDAQDMKNLKIFPYVSASYPLTDQYEAYVTLDGGYKFNTLYDFSTDIPYLNPQTIVENTDNKVDVNLGVRGDVTDKWYARLNVGIKSMRNLPMYVNNQIDQQYIDVIYDTGVTKLFSIGVSSQYFINDEHNIELAYTFNNYAGGKIDTPYHLPTSELFVKGEHLFVDKLTLQWQYGLLAGITAYDGINDVDVSLDPINRLDISLHYQIQKRLGAFISSDNTIGKSYSRYLYYPQRGIQIKGGVTYRF</sequence>
<keyword evidence="6" id="KW-1185">Reference proteome</keyword>
<evidence type="ECO:0000313" key="6">
    <source>
        <dbReference type="Proteomes" id="UP000184474"/>
    </source>
</evidence>
<feature type="chain" id="PRO_5012884020" description="TonB dependent receptor" evidence="4">
    <location>
        <begin position="30"/>
        <end position="552"/>
    </location>
</feature>
<gene>
    <name evidence="5" type="ORF">SAMN04488028_101701</name>
</gene>
<organism evidence="5 6">
    <name type="scientific">Reichenbachiella agariperforans</name>
    <dbReference type="NCBI Taxonomy" id="156994"/>
    <lineage>
        <taxon>Bacteria</taxon>
        <taxon>Pseudomonadati</taxon>
        <taxon>Bacteroidota</taxon>
        <taxon>Cytophagia</taxon>
        <taxon>Cytophagales</taxon>
        <taxon>Reichenbachiellaceae</taxon>
        <taxon>Reichenbachiella</taxon>
    </lineage>
</organism>
<proteinExistence type="predicted"/>
<dbReference type="GO" id="GO:0009279">
    <property type="term" value="C:cell outer membrane"/>
    <property type="evidence" value="ECO:0007669"/>
    <property type="project" value="UniProtKB-SubCell"/>
</dbReference>
<evidence type="ECO:0000313" key="5">
    <source>
        <dbReference type="EMBL" id="SHJ62212.1"/>
    </source>
</evidence>
<dbReference type="Proteomes" id="UP000184474">
    <property type="component" value="Unassembled WGS sequence"/>
</dbReference>
<comment type="subcellular location">
    <subcellularLocation>
        <location evidence="1">Cell outer membrane</location>
    </subcellularLocation>
</comment>
<keyword evidence="4" id="KW-0732">Signal</keyword>
<evidence type="ECO:0000256" key="2">
    <source>
        <dbReference type="ARBA" id="ARBA00023136"/>
    </source>
</evidence>
<evidence type="ECO:0008006" key="7">
    <source>
        <dbReference type="Google" id="ProtNLM"/>
    </source>
</evidence>
<dbReference type="AlphaFoldDB" id="A0A1M6KTI7"/>
<evidence type="ECO:0000256" key="1">
    <source>
        <dbReference type="ARBA" id="ARBA00004442"/>
    </source>
</evidence>
<keyword evidence="2" id="KW-0472">Membrane</keyword>
<evidence type="ECO:0000256" key="4">
    <source>
        <dbReference type="SAM" id="SignalP"/>
    </source>
</evidence>
<keyword evidence="3" id="KW-0998">Cell outer membrane</keyword>
<dbReference type="STRING" id="156994.SAMN04488028_101701"/>
<protein>
    <recommendedName>
        <fullName evidence="7">TonB dependent receptor</fullName>
    </recommendedName>
</protein>
<dbReference type="InterPro" id="IPR036942">
    <property type="entry name" value="Beta-barrel_TonB_sf"/>
</dbReference>
<feature type="signal peptide" evidence="4">
    <location>
        <begin position="1"/>
        <end position="29"/>
    </location>
</feature>
<name>A0A1M6KTI7_REIAG</name>
<dbReference type="Gene3D" id="2.40.170.20">
    <property type="entry name" value="TonB-dependent receptor, beta-barrel domain"/>
    <property type="match status" value="1"/>
</dbReference>
<dbReference type="SUPFAM" id="SSF56935">
    <property type="entry name" value="Porins"/>
    <property type="match status" value="1"/>
</dbReference>
<reference evidence="6" key="1">
    <citation type="submission" date="2016-11" db="EMBL/GenBank/DDBJ databases">
        <authorList>
            <person name="Varghese N."/>
            <person name="Submissions S."/>
        </authorList>
    </citation>
    <scope>NUCLEOTIDE SEQUENCE [LARGE SCALE GENOMIC DNA]</scope>
    <source>
        <strain evidence="6">DSM 26134</strain>
    </source>
</reference>
<dbReference type="EMBL" id="FRAA01000001">
    <property type="protein sequence ID" value="SHJ62212.1"/>
    <property type="molecule type" value="Genomic_DNA"/>
</dbReference>
<accession>A0A1M6KTI7</accession>
<evidence type="ECO:0000256" key="3">
    <source>
        <dbReference type="ARBA" id="ARBA00023237"/>
    </source>
</evidence>